<feature type="region of interest" description="Disordered" evidence="2">
    <location>
        <begin position="1"/>
        <end position="28"/>
    </location>
</feature>
<gene>
    <name evidence="3" type="ORF">TRFO_20313</name>
</gene>
<proteinExistence type="predicted"/>
<organism evidence="3 4">
    <name type="scientific">Tritrichomonas foetus</name>
    <dbReference type="NCBI Taxonomy" id="1144522"/>
    <lineage>
        <taxon>Eukaryota</taxon>
        <taxon>Metamonada</taxon>
        <taxon>Parabasalia</taxon>
        <taxon>Tritrichomonadida</taxon>
        <taxon>Tritrichomonadidae</taxon>
        <taxon>Tritrichomonas</taxon>
    </lineage>
</organism>
<name>A0A1J4KM32_9EUKA</name>
<dbReference type="OrthoDB" id="10566036at2759"/>
<feature type="coiled-coil region" evidence="1">
    <location>
        <begin position="100"/>
        <end position="194"/>
    </location>
</feature>
<feature type="coiled-coil region" evidence="1">
    <location>
        <begin position="239"/>
        <end position="304"/>
    </location>
</feature>
<evidence type="ECO:0000313" key="3">
    <source>
        <dbReference type="EMBL" id="OHT10429.1"/>
    </source>
</evidence>
<dbReference type="EMBL" id="MLAK01000612">
    <property type="protein sequence ID" value="OHT10429.1"/>
    <property type="molecule type" value="Genomic_DNA"/>
</dbReference>
<dbReference type="AlphaFoldDB" id="A0A1J4KM32"/>
<comment type="caution">
    <text evidence="3">The sequence shown here is derived from an EMBL/GenBank/DDBJ whole genome shotgun (WGS) entry which is preliminary data.</text>
</comment>
<evidence type="ECO:0000256" key="1">
    <source>
        <dbReference type="SAM" id="Coils"/>
    </source>
</evidence>
<keyword evidence="1" id="KW-0175">Coiled coil</keyword>
<accession>A0A1J4KM32</accession>
<protein>
    <submittedName>
        <fullName evidence="3">Uncharacterized protein</fullName>
    </submittedName>
</protein>
<dbReference type="Proteomes" id="UP000179807">
    <property type="component" value="Unassembled WGS sequence"/>
</dbReference>
<dbReference type="RefSeq" id="XP_068363565.1">
    <property type="nucleotide sequence ID" value="XM_068501327.1"/>
</dbReference>
<evidence type="ECO:0000256" key="2">
    <source>
        <dbReference type="SAM" id="MobiDB-lite"/>
    </source>
</evidence>
<dbReference type="GeneID" id="94836031"/>
<sequence length="415" mass="47631">MSRLSISTPRTDKKQHTPLSLDELNDISDSDSNEQMLITEISTIQTDIQNAKRQKRTIDLKIEGLQHDLKCAEKARELGNGAAANIAAKLAAIFGEALKEEDLVIKVQQLQERAKNARQEVETLTAQLANLKISTPQKLRSSKRKVDQVNDEIQKAKLEEQKVDQQIIQVDNEIEMQQNQLRALNQEIDELVYKFNEAVGTQNLSVSEIRNKITKNSDEFVLDQCSRIAQALKLPFDKRMKASEFLDDLRDQITQLRRKVTPSNETEETFMQLSNQVETSLAELKSLNSQIKVLEKQKNELKVKATTEPIPIVEDPTPIIEQHMEMQAKRTRKLRKSLEDALKITGYDWIIPKSQRDVCSTYVKLIRSMQNEIAALNREEEPVPDLTVLQSKVQAVRKQNREIRHRIKTIVTDKH</sequence>
<dbReference type="VEuPathDB" id="TrichDB:TRFO_20313"/>
<evidence type="ECO:0000313" key="4">
    <source>
        <dbReference type="Proteomes" id="UP000179807"/>
    </source>
</evidence>
<reference evidence="3" key="1">
    <citation type="submission" date="2016-10" db="EMBL/GenBank/DDBJ databases">
        <authorList>
            <person name="Benchimol M."/>
            <person name="Almeida L.G."/>
            <person name="Vasconcelos A.T."/>
            <person name="Perreira-Neves A."/>
            <person name="Rosa I.A."/>
            <person name="Tasca T."/>
            <person name="Bogo M.R."/>
            <person name="de Souza W."/>
        </authorList>
    </citation>
    <scope>NUCLEOTIDE SEQUENCE [LARGE SCALE GENOMIC DNA]</scope>
    <source>
        <strain evidence="3">K</strain>
    </source>
</reference>
<keyword evidence="4" id="KW-1185">Reference proteome</keyword>